<evidence type="ECO:0000313" key="3">
    <source>
        <dbReference type="Proteomes" id="UP000199545"/>
    </source>
</evidence>
<reference evidence="2 3" key="1">
    <citation type="submission" date="2016-10" db="EMBL/GenBank/DDBJ databases">
        <authorList>
            <person name="de Groot N.N."/>
        </authorList>
    </citation>
    <scope>NUCLEOTIDE SEQUENCE [LARGE SCALE GENOMIC DNA]</scope>
    <source>
        <strain evidence="2 3">DSM 44778</strain>
    </source>
</reference>
<sequence length="86" mass="10403">MEQQWTKEELIEYFSLLQPERQLIEAKNFETRLGFAVLFKYFQHEARFPDRAEDVPLPVIEFLAKHLRVSTDHFNSPSFLYKHKMT</sequence>
<feature type="domain" description="DUF4158" evidence="1">
    <location>
        <begin position="3"/>
        <end position="75"/>
    </location>
</feature>
<dbReference type="EMBL" id="FORR01000005">
    <property type="protein sequence ID" value="SFJ18997.1"/>
    <property type="molecule type" value="Genomic_DNA"/>
</dbReference>
<name>A0A1I3PCD1_9BACL</name>
<organism evidence="2 3">
    <name type="scientific">Thermoflavimicrobium dichotomicum</name>
    <dbReference type="NCBI Taxonomy" id="46223"/>
    <lineage>
        <taxon>Bacteria</taxon>
        <taxon>Bacillati</taxon>
        <taxon>Bacillota</taxon>
        <taxon>Bacilli</taxon>
        <taxon>Bacillales</taxon>
        <taxon>Thermoactinomycetaceae</taxon>
        <taxon>Thermoflavimicrobium</taxon>
    </lineage>
</organism>
<dbReference type="STRING" id="46223.SAMN05421852_105172"/>
<protein>
    <recommendedName>
        <fullName evidence="1">DUF4158 domain-containing protein</fullName>
    </recommendedName>
</protein>
<proteinExistence type="predicted"/>
<dbReference type="Proteomes" id="UP000199545">
    <property type="component" value="Unassembled WGS sequence"/>
</dbReference>
<keyword evidence="3" id="KW-1185">Reference proteome</keyword>
<dbReference type="InterPro" id="IPR025296">
    <property type="entry name" value="DUF4158"/>
</dbReference>
<gene>
    <name evidence="2" type="ORF">SAMN05421852_105172</name>
</gene>
<evidence type="ECO:0000313" key="2">
    <source>
        <dbReference type="EMBL" id="SFJ18997.1"/>
    </source>
</evidence>
<dbReference type="RefSeq" id="WP_245739778.1">
    <property type="nucleotide sequence ID" value="NZ_FORR01000005.1"/>
</dbReference>
<evidence type="ECO:0000259" key="1">
    <source>
        <dbReference type="Pfam" id="PF13700"/>
    </source>
</evidence>
<dbReference type="Pfam" id="PF13700">
    <property type="entry name" value="DUF4158"/>
    <property type="match status" value="1"/>
</dbReference>
<dbReference type="AlphaFoldDB" id="A0A1I3PCD1"/>
<accession>A0A1I3PCD1</accession>